<dbReference type="Proteomes" id="UP000284706">
    <property type="component" value="Unassembled WGS sequence"/>
</dbReference>
<dbReference type="InParanoid" id="A0A409WB20"/>
<keyword evidence="2" id="KW-1185">Reference proteome</keyword>
<organism evidence="1 2">
    <name type="scientific">Gymnopilus dilepis</name>
    <dbReference type="NCBI Taxonomy" id="231916"/>
    <lineage>
        <taxon>Eukaryota</taxon>
        <taxon>Fungi</taxon>
        <taxon>Dikarya</taxon>
        <taxon>Basidiomycota</taxon>
        <taxon>Agaricomycotina</taxon>
        <taxon>Agaricomycetes</taxon>
        <taxon>Agaricomycetidae</taxon>
        <taxon>Agaricales</taxon>
        <taxon>Agaricineae</taxon>
        <taxon>Hymenogastraceae</taxon>
        <taxon>Gymnopilus</taxon>
    </lineage>
</organism>
<protein>
    <submittedName>
        <fullName evidence="1">Uncharacterized protein</fullName>
    </submittedName>
</protein>
<name>A0A409WB20_9AGAR</name>
<dbReference type="AlphaFoldDB" id="A0A409WB20"/>
<accession>A0A409WB20</accession>
<reference evidence="1 2" key="1">
    <citation type="journal article" date="2018" name="Evol. Lett.">
        <title>Horizontal gene cluster transfer increased hallucinogenic mushroom diversity.</title>
        <authorList>
            <person name="Reynolds H.T."/>
            <person name="Vijayakumar V."/>
            <person name="Gluck-Thaler E."/>
            <person name="Korotkin H.B."/>
            <person name="Matheny P.B."/>
            <person name="Slot J.C."/>
        </authorList>
    </citation>
    <scope>NUCLEOTIDE SEQUENCE [LARGE SCALE GENOMIC DNA]</scope>
    <source>
        <strain evidence="1 2">SRW20</strain>
    </source>
</reference>
<evidence type="ECO:0000313" key="1">
    <source>
        <dbReference type="EMBL" id="PPQ75715.1"/>
    </source>
</evidence>
<gene>
    <name evidence="1" type="ORF">CVT26_000956</name>
</gene>
<comment type="caution">
    <text evidence="1">The sequence shown here is derived from an EMBL/GenBank/DDBJ whole genome shotgun (WGS) entry which is preliminary data.</text>
</comment>
<proteinExistence type="predicted"/>
<dbReference type="EMBL" id="NHYE01005234">
    <property type="protein sequence ID" value="PPQ75715.1"/>
    <property type="molecule type" value="Genomic_DNA"/>
</dbReference>
<evidence type="ECO:0000313" key="2">
    <source>
        <dbReference type="Proteomes" id="UP000284706"/>
    </source>
</evidence>
<sequence>MKLDTVRQSSPQERPHWCLKLLDVLSDEIVNSSKRRDEATPAPYQVLNQVLLLASLGTVNLRRQWGISDL</sequence>